<dbReference type="GO" id="GO:0009055">
    <property type="term" value="F:electron transfer activity"/>
    <property type="evidence" value="ECO:0007669"/>
    <property type="project" value="InterPro"/>
</dbReference>
<keyword evidence="4" id="KW-0249">Electron transport</keyword>
<dbReference type="PANTHER" id="PTHR35008:SF4">
    <property type="entry name" value="BLL4482 PROTEIN"/>
    <property type="match status" value="1"/>
</dbReference>
<dbReference type="PRINTS" id="PR00605">
    <property type="entry name" value="CYTCHROMECIC"/>
</dbReference>
<dbReference type="GO" id="GO:0005506">
    <property type="term" value="F:iron ion binding"/>
    <property type="evidence" value="ECO:0007669"/>
    <property type="project" value="InterPro"/>
</dbReference>
<dbReference type="EMBL" id="CP062983">
    <property type="protein sequence ID" value="QPC85095.1"/>
    <property type="molecule type" value="Genomic_DNA"/>
</dbReference>
<proteinExistence type="predicted"/>
<evidence type="ECO:0000256" key="6">
    <source>
        <dbReference type="PROSITE-ProRule" id="PRU00433"/>
    </source>
</evidence>
<keyword evidence="1" id="KW-0813">Transport</keyword>
<dbReference type="KEGG" id="pmet:G4Y79_01650"/>
<feature type="signal peptide" evidence="8">
    <location>
        <begin position="1"/>
        <end position="22"/>
    </location>
</feature>
<feature type="domain" description="Cytochrome c" evidence="9">
    <location>
        <begin position="33"/>
        <end position="131"/>
    </location>
</feature>
<name>A0A7S8IFU9_9CHLR</name>
<evidence type="ECO:0000256" key="7">
    <source>
        <dbReference type="SAM" id="MobiDB-lite"/>
    </source>
</evidence>
<keyword evidence="3 6" id="KW-0479">Metal-binding</keyword>
<dbReference type="Proteomes" id="UP000594468">
    <property type="component" value="Chromosome"/>
</dbReference>
<dbReference type="Pfam" id="PF00034">
    <property type="entry name" value="Cytochrom_C"/>
    <property type="match status" value="1"/>
</dbReference>
<feature type="chain" id="PRO_5032895296" evidence="8">
    <location>
        <begin position="23"/>
        <end position="151"/>
    </location>
</feature>
<dbReference type="PROSITE" id="PS51257">
    <property type="entry name" value="PROKAR_LIPOPROTEIN"/>
    <property type="match status" value="1"/>
</dbReference>
<keyword evidence="5 6" id="KW-0408">Iron</keyword>
<evidence type="ECO:0000256" key="2">
    <source>
        <dbReference type="ARBA" id="ARBA00022617"/>
    </source>
</evidence>
<organism evidence="10 11">
    <name type="scientific">Phototrophicus methaneseepsis</name>
    <dbReference type="NCBI Taxonomy" id="2710758"/>
    <lineage>
        <taxon>Bacteria</taxon>
        <taxon>Bacillati</taxon>
        <taxon>Chloroflexota</taxon>
        <taxon>Candidatus Thermofontia</taxon>
        <taxon>Phototrophicales</taxon>
        <taxon>Phototrophicaceae</taxon>
        <taxon>Phototrophicus</taxon>
    </lineage>
</organism>
<keyword evidence="11" id="KW-1185">Reference proteome</keyword>
<dbReference type="Gene3D" id="1.10.760.10">
    <property type="entry name" value="Cytochrome c-like domain"/>
    <property type="match status" value="1"/>
</dbReference>
<protein>
    <submittedName>
        <fullName evidence="10">Cytochrome c</fullName>
    </submittedName>
</protein>
<dbReference type="AlphaFoldDB" id="A0A7S8IFU9"/>
<sequence length="151" mass="16894">MLPKSLLCGLLALLLAACSIQSDLDRFIATNPDAYELGQRVYGQNCAACHGANGQGQFPENPRARDASGRYGAPPHDDNGHTWHHDDDLLYQIVREGGMGNPEDFNPMPAFGERLSDEEIEAVIFYIKTFWTEEQRQNQQEATDVVRNQSQ</sequence>
<evidence type="ECO:0000313" key="10">
    <source>
        <dbReference type="EMBL" id="QPC85095.1"/>
    </source>
</evidence>
<evidence type="ECO:0000256" key="5">
    <source>
        <dbReference type="ARBA" id="ARBA00023004"/>
    </source>
</evidence>
<evidence type="ECO:0000259" key="9">
    <source>
        <dbReference type="PROSITE" id="PS51007"/>
    </source>
</evidence>
<evidence type="ECO:0000256" key="4">
    <source>
        <dbReference type="ARBA" id="ARBA00022982"/>
    </source>
</evidence>
<dbReference type="SUPFAM" id="SSF46626">
    <property type="entry name" value="Cytochrome c"/>
    <property type="match status" value="1"/>
</dbReference>
<accession>A0A7S8IFU9</accession>
<evidence type="ECO:0000256" key="1">
    <source>
        <dbReference type="ARBA" id="ARBA00022448"/>
    </source>
</evidence>
<evidence type="ECO:0000256" key="8">
    <source>
        <dbReference type="SAM" id="SignalP"/>
    </source>
</evidence>
<dbReference type="InterPro" id="IPR051459">
    <property type="entry name" value="Cytochrome_c-type_DH"/>
</dbReference>
<keyword evidence="2 6" id="KW-0349">Heme</keyword>
<evidence type="ECO:0000313" key="11">
    <source>
        <dbReference type="Proteomes" id="UP000594468"/>
    </source>
</evidence>
<feature type="region of interest" description="Disordered" evidence="7">
    <location>
        <begin position="55"/>
        <end position="78"/>
    </location>
</feature>
<gene>
    <name evidence="10" type="ORF">G4Y79_01650</name>
</gene>
<dbReference type="PANTHER" id="PTHR35008">
    <property type="entry name" value="BLL4482 PROTEIN-RELATED"/>
    <property type="match status" value="1"/>
</dbReference>
<dbReference type="InterPro" id="IPR036909">
    <property type="entry name" value="Cyt_c-like_dom_sf"/>
</dbReference>
<reference evidence="10 11" key="1">
    <citation type="submission" date="2020-02" db="EMBL/GenBank/DDBJ databases">
        <authorList>
            <person name="Zheng R.K."/>
            <person name="Sun C.M."/>
        </authorList>
    </citation>
    <scope>NUCLEOTIDE SEQUENCE [LARGE SCALE GENOMIC DNA]</scope>
    <source>
        <strain evidence="11">rifampicinis</strain>
    </source>
</reference>
<dbReference type="InterPro" id="IPR009056">
    <property type="entry name" value="Cyt_c-like_dom"/>
</dbReference>
<dbReference type="GO" id="GO:0020037">
    <property type="term" value="F:heme binding"/>
    <property type="evidence" value="ECO:0007669"/>
    <property type="project" value="InterPro"/>
</dbReference>
<keyword evidence="8" id="KW-0732">Signal</keyword>
<dbReference type="PROSITE" id="PS51007">
    <property type="entry name" value="CYTC"/>
    <property type="match status" value="1"/>
</dbReference>
<dbReference type="InterPro" id="IPR008168">
    <property type="entry name" value="Cyt_C_IC"/>
</dbReference>
<evidence type="ECO:0000256" key="3">
    <source>
        <dbReference type="ARBA" id="ARBA00022723"/>
    </source>
</evidence>